<dbReference type="RefSeq" id="WP_106723807.1">
    <property type="nucleotide sequence ID" value="NZ_PXYL01000004.1"/>
</dbReference>
<keyword evidence="1" id="KW-0732">Signal</keyword>
<protein>
    <recommendedName>
        <fullName evidence="4">DUF3828 domain-containing protein</fullName>
    </recommendedName>
</protein>
<sequence length="164" mass="17712">MRLNAIFLAMCFTVGGLSNALAAQTATELAKAFCQTRVEDNAAGTRNLLTPSLRDAVAEAENRNDAIAKANPDDKPPFGDGIPYQTYPDLAPVCEPGTVTDTDGRTLVEVSYKFPQTPEAGWTDRIAVLSTPEGWLIDDVLYEAPADQTEALTLRMVLESAFDD</sequence>
<organism evidence="2 3">
    <name type="scientific">Pseudaminobacter soli</name>
    <name type="common">ex Li et al. 2025</name>
    <dbReference type="NCBI Taxonomy" id="1295366"/>
    <lineage>
        <taxon>Bacteria</taxon>
        <taxon>Pseudomonadati</taxon>
        <taxon>Pseudomonadota</taxon>
        <taxon>Alphaproteobacteria</taxon>
        <taxon>Hyphomicrobiales</taxon>
        <taxon>Phyllobacteriaceae</taxon>
        <taxon>Pseudaminobacter</taxon>
    </lineage>
</organism>
<reference evidence="2 3" key="1">
    <citation type="submission" date="2018-03" db="EMBL/GenBank/DDBJ databases">
        <title>The draft genome of Mesorhizobium soli JCM 19897.</title>
        <authorList>
            <person name="Li L."/>
            <person name="Liu L."/>
            <person name="Liang L."/>
            <person name="Wang T."/>
            <person name="Zhang X."/>
        </authorList>
    </citation>
    <scope>NUCLEOTIDE SEQUENCE [LARGE SCALE GENOMIC DNA]</scope>
    <source>
        <strain evidence="2 3">JCM 19897</strain>
    </source>
</reference>
<evidence type="ECO:0000313" key="2">
    <source>
        <dbReference type="EMBL" id="PSJ61379.1"/>
    </source>
</evidence>
<proteinExistence type="predicted"/>
<evidence type="ECO:0008006" key="4">
    <source>
        <dbReference type="Google" id="ProtNLM"/>
    </source>
</evidence>
<evidence type="ECO:0000256" key="1">
    <source>
        <dbReference type="SAM" id="SignalP"/>
    </source>
</evidence>
<accession>A0A2P7SFV3</accession>
<evidence type="ECO:0000313" key="3">
    <source>
        <dbReference type="Proteomes" id="UP000240653"/>
    </source>
</evidence>
<feature type="signal peptide" evidence="1">
    <location>
        <begin position="1"/>
        <end position="22"/>
    </location>
</feature>
<dbReference type="AlphaFoldDB" id="A0A2P7SFV3"/>
<name>A0A2P7SFV3_9HYPH</name>
<keyword evidence="3" id="KW-1185">Reference proteome</keyword>
<dbReference type="EMBL" id="PXYL01000004">
    <property type="protein sequence ID" value="PSJ61379.1"/>
    <property type="molecule type" value="Genomic_DNA"/>
</dbReference>
<dbReference type="OrthoDB" id="8083615at2"/>
<feature type="chain" id="PRO_5015132696" description="DUF3828 domain-containing protein" evidence="1">
    <location>
        <begin position="23"/>
        <end position="164"/>
    </location>
</feature>
<gene>
    <name evidence="2" type="ORF">C7I85_09945</name>
</gene>
<dbReference type="Proteomes" id="UP000240653">
    <property type="component" value="Unassembled WGS sequence"/>
</dbReference>
<comment type="caution">
    <text evidence="2">The sequence shown here is derived from an EMBL/GenBank/DDBJ whole genome shotgun (WGS) entry which is preliminary data.</text>
</comment>